<organism evidence="1 2">
    <name type="scientific">Opisthorchis viverrini</name>
    <name type="common">Southeast Asian liver fluke</name>
    <dbReference type="NCBI Taxonomy" id="6198"/>
    <lineage>
        <taxon>Eukaryota</taxon>
        <taxon>Metazoa</taxon>
        <taxon>Spiralia</taxon>
        <taxon>Lophotrochozoa</taxon>
        <taxon>Platyhelminthes</taxon>
        <taxon>Trematoda</taxon>
        <taxon>Digenea</taxon>
        <taxon>Opisthorchiida</taxon>
        <taxon>Opisthorchiata</taxon>
        <taxon>Opisthorchiidae</taxon>
        <taxon>Opisthorchis</taxon>
    </lineage>
</organism>
<dbReference type="RefSeq" id="XP_009169374.1">
    <property type="nucleotide sequence ID" value="XM_009171110.1"/>
</dbReference>
<protein>
    <submittedName>
        <fullName evidence="1">Uncharacterized protein</fullName>
    </submittedName>
</protein>
<dbReference type="CTD" id="20320145"/>
<gene>
    <name evidence="1" type="ORF">T265_05963</name>
</gene>
<dbReference type="KEGG" id="ovi:T265_05963"/>
<evidence type="ECO:0000313" key="1">
    <source>
        <dbReference type="EMBL" id="KER26910.1"/>
    </source>
</evidence>
<dbReference type="EMBL" id="KL596736">
    <property type="protein sequence ID" value="KER26910.1"/>
    <property type="molecule type" value="Genomic_DNA"/>
</dbReference>
<sequence>MGQENSSLHSRLQIRGAVNISSIFYEEANPSWAKIESLHEGSGGNKNLSQTAVPKSVVVFPMHHHIGAELSRIAEISGSNQRYLQCIFNSTNGKSSSVYLFTTAVYKVYSSNLASLSVYARQPIIFIYEYSTVKVPNKMESWIRRRLTAQNVLRLQVVFLHFPLLQWSVKSLMKLLARIMLLKSAGFMTDLDSERLVKEIWIHEHDL</sequence>
<dbReference type="GeneID" id="20320145"/>
<dbReference type="AlphaFoldDB" id="A0A074ZU35"/>
<keyword evidence="2" id="KW-1185">Reference proteome</keyword>
<dbReference type="Proteomes" id="UP000054324">
    <property type="component" value="Unassembled WGS sequence"/>
</dbReference>
<name>A0A074ZU35_OPIVI</name>
<evidence type="ECO:0000313" key="2">
    <source>
        <dbReference type="Proteomes" id="UP000054324"/>
    </source>
</evidence>
<proteinExistence type="predicted"/>
<reference evidence="1 2" key="1">
    <citation type="submission" date="2013-11" db="EMBL/GenBank/DDBJ databases">
        <title>Opisthorchis viverrini - life in the bile duct.</title>
        <authorList>
            <person name="Young N.D."/>
            <person name="Nagarajan N."/>
            <person name="Lin S.J."/>
            <person name="Korhonen P.K."/>
            <person name="Jex A.R."/>
            <person name="Hall R.S."/>
            <person name="Safavi-Hemami H."/>
            <person name="Kaewkong W."/>
            <person name="Bertrand D."/>
            <person name="Gao S."/>
            <person name="Seet Q."/>
            <person name="Wongkham S."/>
            <person name="Teh B.T."/>
            <person name="Wongkham C."/>
            <person name="Intapan P.M."/>
            <person name="Maleewong W."/>
            <person name="Yang X."/>
            <person name="Hu M."/>
            <person name="Wang Z."/>
            <person name="Hofmann A."/>
            <person name="Sternberg P.W."/>
            <person name="Tan P."/>
            <person name="Wang J."/>
            <person name="Gasser R.B."/>
        </authorList>
    </citation>
    <scope>NUCLEOTIDE SEQUENCE [LARGE SCALE GENOMIC DNA]</scope>
</reference>
<accession>A0A074ZU35</accession>